<dbReference type="SUPFAM" id="SSF54373">
    <property type="entry name" value="FAD-linked reductases, C-terminal domain"/>
    <property type="match status" value="1"/>
</dbReference>
<dbReference type="Gene3D" id="3.30.9.60">
    <property type="match status" value="1"/>
</dbReference>
<accession>A0A8H4RE69</accession>
<organism evidence="2 3">
    <name type="scientific">Cudoniella acicularis</name>
    <dbReference type="NCBI Taxonomy" id="354080"/>
    <lineage>
        <taxon>Eukaryota</taxon>
        <taxon>Fungi</taxon>
        <taxon>Dikarya</taxon>
        <taxon>Ascomycota</taxon>
        <taxon>Pezizomycotina</taxon>
        <taxon>Leotiomycetes</taxon>
        <taxon>Helotiales</taxon>
        <taxon>Tricladiaceae</taxon>
        <taxon>Cudoniella</taxon>
    </lineage>
</organism>
<feature type="domain" description="2,6-dihydroxypyridine 3-monooxygenase substrate binding" evidence="1">
    <location>
        <begin position="189"/>
        <end position="318"/>
    </location>
</feature>
<evidence type="ECO:0000313" key="3">
    <source>
        <dbReference type="Proteomes" id="UP000566819"/>
    </source>
</evidence>
<evidence type="ECO:0000313" key="2">
    <source>
        <dbReference type="EMBL" id="KAF4627250.1"/>
    </source>
</evidence>
<dbReference type="Proteomes" id="UP000566819">
    <property type="component" value="Unassembled WGS sequence"/>
</dbReference>
<dbReference type="OrthoDB" id="655030at2759"/>
<dbReference type="InterPro" id="IPR053212">
    <property type="entry name" value="DHP_3-monooxygenase"/>
</dbReference>
<proteinExistence type="predicted"/>
<dbReference type="SUPFAM" id="SSF51905">
    <property type="entry name" value="FAD/NAD(P)-binding domain"/>
    <property type="match status" value="1"/>
</dbReference>
<dbReference type="PANTHER" id="PTHR47469:SF2">
    <property type="entry name" value="OS06G0597600 PROTEIN"/>
    <property type="match status" value="1"/>
</dbReference>
<dbReference type="InterPro" id="IPR054707">
    <property type="entry name" value="DhpH_subs-bd"/>
</dbReference>
<dbReference type="AlphaFoldDB" id="A0A8H4RE69"/>
<gene>
    <name evidence="2" type="ORF">G7Y89_g10907</name>
</gene>
<dbReference type="EMBL" id="JAAMPI010001002">
    <property type="protein sequence ID" value="KAF4627250.1"/>
    <property type="molecule type" value="Genomic_DNA"/>
</dbReference>
<keyword evidence="3" id="KW-1185">Reference proteome</keyword>
<name>A0A8H4RE69_9HELO</name>
<dbReference type="Pfam" id="PF22607">
    <property type="entry name" value="FAD_binding-like"/>
    <property type="match status" value="1"/>
</dbReference>
<dbReference type="Gene3D" id="3.50.50.60">
    <property type="entry name" value="FAD/NAD(P)-binding domain"/>
    <property type="match status" value="1"/>
</dbReference>
<sequence>MAAQPENVIIVGGSLAGLFCGLVFKHLGHNVRIFERSPSALLQSQGAGIVFGPPAQEYFAKHVNVNHPLSITSYMRQTLDRSGHPINQDRRQQKMVSWDLLYFVMRACFDGLETTYCEVPPKNPRDGNAKYLYSRKVTNLTEKSDGLLQVEFEDQDGKNGVEVADMVLAADGPGSTIRELLLPEVKRKYAGYVAWRGTLLESEATQELKDTFVNNFTFFHGPGTQIVAYLIPGKNGSLDQDSRLINWVWYCNYDQNSQEYKDLMTDIDGHFHHFTLPIGKMKPNLWVQQKKHAINVLPPQFAKLVNDTEQAFVQVITDVMSPKVSFFDDRLHLIGDAIAGFRPHTVASTSQAAYDSLLLERMMKGEMTEKQMQGEMMRYARQVAEIGVQMGNRSQFESLKAAIQPNTMAL</sequence>
<dbReference type="PANTHER" id="PTHR47469">
    <property type="entry name" value="MONOOXYGENASE-LIKE"/>
    <property type="match status" value="1"/>
</dbReference>
<dbReference type="InterPro" id="IPR036188">
    <property type="entry name" value="FAD/NAD-bd_sf"/>
</dbReference>
<reference evidence="2 3" key="1">
    <citation type="submission" date="2020-03" db="EMBL/GenBank/DDBJ databases">
        <title>Draft Genome Sequence of Cudoniella acicularis.</title>
        <authorList>
            <person name="Buettner E."/>
            <person name="Kellner H."/>
        </authorList>
    </citation>
    <scope>NUCLEOTIDE SEQUENCE [LARGE SCALE GENOMIC DNA]</scope>
    <source>
        <strain evidence="2 3">DSM 108380</strain>
    </source>
</reference>
<evidence type="ECO:0000259" key="1">
    <source>
        <dbReference type="Pfam" id="PF22607"/>
    </source>
</evidence>
<comment type="caution">
    <text evidence="2">The sequence shown here is derived from an EMBL/GenBank/DDBJ whole genome shotgun (WGS) entry which is preliminary data.</text>
</comment>
<protein>
    <recommendedName>
        <fullName evidence="1">2,6-dihydroxypyridine 3-monooxygenase substrate binding domain-containing protein</fullName>
    </recommendedName>
</protein>